<feature type="domain" description="SANTA" evidence="1">
    <location>
        <begin position="60"/>
        <end position="148"/>
    </location>
</feature>
<dbReference type="PANTHER" id="PTHR35311">
    <property type="entry name" value="KINETOCHORE-ASSOCIATED PROTEIN KNL-2 HOMOLOG"/>
    <property type="match status" value="1"/>
</dbReference>
<evidence type="ECO:0000259" key="1">
    <source>
        <dbReference type="Pfam" id="PF09133"/>
    </source>
</evidence>
<comment type="caution">
    <text evidence="2">The sequence shown here is derived from an EMBL/GenBank/DDBJ whole genome shotgun (WGS) entry which is preliminary data.</text>
</comment>
<dbReference type="EMBL" id="JAMSHJ010000002">
    <property type="protein sequence ID" value="KAI5439984.1"/>
    <property type="molecule type" value="Genomic_DNA"/>
</dbReference>
<evidence type="ECO:0000313" key="2">
    <source>
        <dbReference type="EMBL" id="KAI5439984.1"/>
    </source>
</evidence>
<dbReference type="Pfam" id="PF09133">
    <property type="entry name" value="SANTA"/>
    <property type="match status" value="1"/>
</dbReference>
<reference evidence="2 3" key="1">
    <citation type="journal article" date="2022" name="Nat. Genet.">
        <title>Improved pea reference genome and pan-genome highlight genomic features and evolutionary characteristics.</title>
        <authorList>
            <person name="Yang T."/>
            <person name="Liu R."/>
            <person name="Luo Y."/>
            <person name="Hu S."/>
            <person name="Wang D."/>
            <person name="Wang C."/>
            <person name="Pandey M.K."/>
            <person name="Ge S."/>
            <person name="Xu Q."/>
            <person name="Li N."/>
            <person name="Li G."/>
            <person name="Huang Y."/>
            <person name="Saxena R.K."/>
            <person name="Ji Y."/>
            <person name="Li M."/>
            <person name="Yan X."/>
            <person name="He Y."/>
            <person name="Liu Y."/>
            <person name="Wang X."/>
            <person name="Xiang C."/>
            <person name="Varshney R.K."/>
            <person name="Ding H."/>
            <person name="Gao S."/>
            <person name="Zong X."/>
        </authorList>
    </citation>
    <scope>NUCLEOTIDE SEQUENCE [LARGE SCALE GENOMIC DNA]</scope>
    <source>
        <strain evidence="2 3">cv. Zhongwan 6</strain>
    </source>
</reference>
<evidence type="ECO:0000313" key="3">
    <source>
        <dbReference type="Proteomes" id="UP001058974"/>
    </source>
</evidence>
<dbReference type="AlphaFoldDB" id="A0A9D4YKA4"/>
<gene>
    <name evidence="2" type="ORF">KIW84_025371</name>
</gene>
<sequence>ISLSIPLFVFSSIFILNLVKLRIQFSKSLKDDEESGMALNTPIRSNTTPLSNSIFKCKQIFLHEWWLVKPQNHCNGFAIAGFASIGRGEKVFVSTVIVKVHETNVVETQDGVIVGFRGFINFSRSFQNGFSSQICQRFSIGFPHDWKKLSARLGNECDYVDRVNDFDVSNTPCHKETMDDTSQEAMEVEGNKNITSLRLSQPQVDVIYNGEDGFSNVDDSNASPCQKTADKSLQEAEGNDNIASHKLSHPQVDVIYNGENKVSDFDDLNASFPKKTADMTSHEAKEADDDDNVGSLRISQLQVNMINTGENGVSSVAQAESSQSKMGVFEFDPVLEQSSVRSPLHPKKLNFYQLSSDPEENKRLKQKIVEDHGNLCRRVMTRSIAKKMSHNAYKGWES</sequence>
<name>A0A9D4YKA4_PEA</name>
<dbReference type="InterPro" id="IPR015216">
    <property type="entry name" value="SANTA"/>
</dbReference>
<keyword evidence="3" id="KW-1185">Reference proteome</keyword>
<dbReference type="Gramene" id="Psat02G0537100-T1">
    <property type="protein sequence ID" value="KAI5439984.1"/>
    <property type="gene ID" value="KIW84_025371"/>
</dbReference>
<feature type="non-terminal residue" evidence="2">
    <location>
        <position position="398"/>
    </location>
</feature>
<proteinExistence type="predicted"/>
<accession>A0A9D4YKA4</accession>
<dbReference type="PANTHER" id="PTHR35311:SF1">
    <property type="entry name" value="PROTEIN EMBRYO DEFECTIVE 1674"/>
    <property type="match status" value="1"/>
</dbReference>
<protein>
    <recommendedName>
        <fullName evidence="1">SANTA domain-containing protein</fullName>
    </recommendedName>
</protein>
<dbReference type="InterPro" id="IPR053090">
    <property type="entry name" value="Centromere_KNL-2_homolog"/>
</dbReference>
<organism evidence="2 3">
    <name type="scientific">Pisum sativum</name>
    <name type="common">Garden pea</name>
    <name type="synonym">Lathyrus oleraceus</name>
    <dbReference type="NCBI Taxonomy" id="3888"/>
    <lineage>
        <taxon>Eukaryota</taxon>
        <taxon>Viridiplantae</taxon>
        <taxon>Streptophyta</taxon>
        <taxon>Embryophyta</taxon>
        <taxon>Tracheophyta</taxon>
        <taxon>Spermatophyta</taxon>
        <taxon>Magnoliopsida</taxon>
        <taxon>eudicotyledons</taxon>
        <taxon>Gunneridae</taxon>
        <taxon>Pentapetalae</taxon>
        <taxon>rosids</taxon>
        <taxon>fabids</taxon>
        <taxon>Fabales</taxon>
        <taxon>Fabaceae</taxon>
        <taxon>Papilionoideae</taxon>
        <taxon>50 kb inversion clade</taxon>
        <taxon>NPAAA clade</taxon>
        <taxon>Hologalegina</taxon>
        <taxon>IRL clade</taxon>
        <taxon>Fabeae</taxon>
        <taxon>Lathyrus</taxon>
    </lineage>
</organism>
<dbReference type="Proteomes" id="UP001058974">
    <property type="component" value="Chromosome 2"/>
</dbReference>